<keyword evidence="4" id="KW-1017">Isopeptide bond</keyword>
<dbReference type="InterPro" id="IPR046341">
    <property type="entry name" value="SET_dom_sf"/>
</dbReference>
<feature type="compositionally biased region" description="Acidic residues" evidence="20">
    <location>
        <begin position="409"/>
        <end position="432"/>
    </location>
</feature>
<dbReference type="GO" id="GO:0008270">
    <property type="term" value="F:zinc ion binding"/>
    <property type="evidence" value="ECO:0007669"/>
    <property type="project" value="InterPro"/>
</dbReference>
<evidence type="ECO:0000256" key="17">
    <source>
        <dbReference type="ARBA" id="ARBA00052968"/>
    </source>
</evidence>
<keyword evidence="12" id="KW-0832">Ubl conjugation</keyword>
<feature type="region of interest" description="Disordered" evidence="20">
    <location>
        <begin position="214"/>
        <end position="317"/>
    </location>
</feature>
<feature type="region of interest" description="Disordered" evidence="20">
    <location>
        <begin position="1"/>
        <end position="32"/>
    </location>
</feature>
<dbReference type="Ensembl" id="ENSAOWT00000016703.1">
    <property type="protein sequence ID" value="ENSAOWP00000014727.1"/>
    <property type="gene ID" value="ENSAOWG00000010026.1"/>
</dbReference>
<dbReference type="GO" id="GO:0005654">
    <property type="term" value="C:nucleoplasm"/>
    <property type="evidence" value="ECO:0007669"/>
    <property type="project" value="UniProtKB-ARBA"/>
</dbReference>
<dbReference type="InterPro" id="IPR002110">
    <property type="entry name" value="Ankyrin_rpt"/>
</dbReference>
<feature type="compositionally biased region" description="Polar residues" evidence="20">
    <location>
        <begin position="285"/>
        <end position="298"/>
    </location>
</feature>
<feature type="region of interest" description="Disordered" evidence="20">
    <location>
        <begin position="52"/>
        <end position="143"/>
    </location>
</feature>
<proteinExistence type="predicted"/>
<keyword evidence="13" id="KW-0156">Chromatin regulator</keyword>
<evidence type="ECO:0000256" key="9">
    <source>
        <dbReference type="ARBA" id="ARBA00022723"/>
    </source>
</evidence>
<dbReference type="SUPFAM" id="SSF82199">
    <property type="entry name" value="SET domain"/>
    <property type="match status" value="1"/>
</dbReference>
<evidence type="ECO:0000256" key="6">
    <source>
        <dbReference type="ARBA" id="ARBA00022603"/>
    </source>
</evidence>
<dbReference type="PROSITE" id="PS50280">
    <property type="entry name" value="SET"/>
    <property type="match status" value="1"/>
</dbReference>
<dbReference type="FunFam" id="2.170.270.10:FF:000005">
    <property type="entry name" value="Euchromatic histone-lysine N-methyltransferase 2"/>
    <property type="match status" value="1"/>
</dbReference>
<accession>A0A8B9PPL1</accession>
<dbReference type="Gene3D" id="1.25.40.20">
    <property type="entry name" value="Ankyrin repeat-containing domain"/>
    <property type="match status" value="1"/>
</dbReference>
<dbReference type="SMART" id="SM00317">
    <property type="entry name" value="SET"/>
    <property type="match status" value="1"/>
</dbReference>
<evidence type="ECO:0000256" key="4">
    <source>
        <dbReference type="ARBA" id="ARBA00022499"/>
    </source>
</evidence>
<feature type="repeat" description="ANK" evidence="19">
    <location>
        <begin position="884"/>
        <end position="916"/>
    </location>
</feature>
<dbReference type="GO" id="GO:0140948">
    <property type="term" value="F:histone H3K9 monomethyltransferase activity"/>
    <property type="evidence" value="ECO:0007669"/>
    <property type="project" value="UniProtKB-EC"/>
</dbReference>
<feature type="compositionally biased region" description="Basic and acidic residues" evidence="20">
    <location>
        <begin position="62"/>
        <end position="74"/>
    </location>
</feature>
<dbReference type="InterPro" id="IPR038035">
    <property type="entry name" value="SET_EHMT1"/>
</dbReference>
<dbReference type="PROSITE" id="PS50088">
    <property type="entry name" value="ANK_REPEAT"/>
    <property type="match status" value="5"/>
</dbReference>
<comment type="catalytic activity">
    <reaction evidence="17">
        <text>N(6)-methyl-L-lysyl(9)-[histone H3] + S-adenosyl-L-methionine = N(6),N(6)-dimethyl-L-lysyl(9)-[histone H3] + S-adenosyl-L-homocysteine + H(+)</text>
        <dbReference type="Rhea" id="RHEA:60284"/>
        <dbReference type="Rhea" id="RHEA-COMP:15541"/>
        <dbReference type="Rhea" id="RHEA-COMP:15542"/>
        <dbReference type="ChEBI" id="CHEBI:15378"/>
        <dbReference type="ChEBI" id="CHEBI:57856"/>
        <dbReference type="ChEBI" id="CHEBI:59789"/>
        <dbReference type="ChEBI" id="CHEBI:61929"/>
        <dbReference type="ChEBI" id="CHEBI:61976"/>
    </reaction>
</comment>
<evidence type="ECO:0000256" key="7">
    <source>
        <dbReference type="ARBA" id="ARBA00022679"/>
    </source>
</evidence>
<comment type="catalytic activity">
    <reaction evidence="16">
        <text>L-lysyl(9)-[histone H3] + S-adenosyl-L-methionine = N(6)-methyl-L-lysyl(9)-[histone H3] + S-adenosyl-L-homocysteine + H(+)</text>
        <dbReference type="Rhea" id="RHEA:60280"/>
        <dbReference type="Rhea" id="RHEA-COMP:15542"/>
        <dbReference type="Rhea" id="RHEA-COMP:15546"/>
        <dbReference type="ChEBI" id="CHEBI:15378"/>
        <dbReference type="ChEBI" id="CHEBI:29969"/>
        <dbReference type="ChEBI" id="CHEBI:57856"/>
        <dbReference type="ChEBI" id="CHEBI:59789"/>
        <dbReference type="ChEBI" id="CHEBI:61929"/>
        <dbReference type="EC" id="2.1.1.367"/>
    </reaction>
</comment>
<sequence length="1311" mass="144686">MSLQWLQHSKPAAENLGSEQVERTVLSKGETRKDACMKTELLKDITNNKEEGFNAMAADESATEKQAGEPKMAVDGETNGSCEHSEAGSHPNPAKNTQDNTKVSQQDSSTKLNRIAENGISERDGETGKQNHMKANDFTQTSVTGSNGYILTKQMAQEQPLRTTSTFASLTGHAAKTLPGGASKGRTVGTFSQMQATMPTKLGEGSKDMDAKKATAANAEVKVHRARKTMPKPTPSLHASKDPKEGRDSRDQKESKEEGNKNVLEFGKPLPLPSLPGLHQSLPQNQSYVATTKSQTAAAVSRKKKRRMGTYSLVPKKKTKVLKQRTMIEMFKSITHSSAGAKSEKDLGDASPHVNGESIDVDSEEEDSDELEEEDDHGAEQPAAFPADDNRTSKDSASDADNARKIDDGESEEEQESGESGEEEEDGDESDLSSESSVKKKLLKRKGKTDSPWLKPTRKRRRRNKKKQAGMLGAEAYKSLGGREGSVQENSMEYMEVSLDSLDLRVKGILSSQSEGLSNGPEAMEVDGLQEVPLCSCRMETPKSREITTLANNQCMATESVDNELGRCTNSVVKYELMRPSNKVQLLVLCEDHRGRMVKHQCCPGCGYFCTAGTFMECQPESSISHRFHKNCASQVNDMSYCPHCGEEASKAKEVTIAKADTTSTVSLTYEQQKPAAVEGRADTTTGSGTGTRLSEEDKPESSAAEVFDMAGSSVFPKPTTSLTQGPVKETLESALIALDSEKPKKLRFHPKQLYFSARQGELQKVLLMLVDGIDPNFKMEHQSKRTPLHAAAESGHVDICHMLIQAGANIDTCSEDQRTPLMEAAENNHLETVKYLIKAGALVDPKDAEGSTCLHLAAKKGHYDVVQYLLSNGQMDVNCQDDGGWTPMIWATEYKHIELVKLLLAKGSDINIRDNEENICLHWAAFSGCVDIAEILLAAKCDLHAVNIHGDSPLHIAARENRYECVVLFLSRGSDVTLKNKEGETPLQCSSLNSQVWVALQMNKTLKESSTEKPAQIEKVVSRDIARGYERIPIPCVNSVDSEPCPSNYKYVSQNCVTSPMDIDRNITHLQYCVCIDDCSSSNCMCGQLSMRCWYDKDGRLLPEFNMAEPPLIFECNHACSCWRTCRNRVVQNGLRTRLQLYRTQKMGWGVRTMQDIPLGTFVCEYVGELISDSEADVREEDSYLFDLDNKDGEVYCIDARFYGNISRFINHLCEPNLIPVRVFMSHQDLRFPRIAFFSTRHIEAGEEIGFDYGDRFWDIKGKYFSCQCGSPKCKHSSSALAQRQASTSSQDTQENGLPDTSSATAAGPF</sequence>
<evidence type="ECO:0000259" key="22">
    <source>
        <dbReference type="PROSITE" id="PS50867"/>
    </source>
</evidence>
<dbReference type="PANTHER" id="PTHR46307:SF2">
    <property type="entry name" value="HISTONE-LYSINE N-METHYLTRANSFERASE EHMT1"/>
    <property type="match status" value="1"/>
</dbReference>
<feature type="compositionally biased region" description="Low complexity" evidence="20">
    <location>
        <begin position="275"/>
        <end position="284"/>
    </location>
</feature>
<dbReference type="PANTHER" id="PTHR46307">
    <property type="entry name" value="G9A, ISOFORM B"/>
    <property type="match status" value="1"/>
</dbReference>
<feature type="region of interest" description="Disordered" evidence="20">
    <location>
        <begin position="332"/>
        <end position="477"/>
    </location>
</feature>
<feature type="repeat" description="ANK" evidence="19">
    <location>
        <begin position="784"/>
        <end position="816"/>
    </location>
</feature>
<feature type="compositionally biased region" description="Basic residues" evidence="20">
    <location>
        <begin position="456"/>
        <end position="468"/>
    </location>
</feature>
<evidence type="ECO:0000256" key="8">
    <source>
        <dbReference type="ARBA" id="ARBA00022691"/>
    </source>
</evidence>
<reference evidence="23" key="2">
    <citation type="submission" date="2025-09" db="UniProtKB">
        <authorList>
            <consortium name="Ensembl"/>
        </authorList>
    </citation>
    <scope>IDENTIFICATION</scope>
</reference>
<dbReference type="FunFam" id="1.25.40.20:FF:000029">
    <property type="entry name" value="histone-lysine N-methyltransferase EHMT1 isoform X2"/>
    <property type="match status" value="1"/>
</dbReference>
<dbReference type="Pfam" id="PF00856">
    <property type="entry name" value="SET"/>
    <property type="match status" value="1"/>
</dbReference>
<evidence type="ECO:0000313" key="24">
    <source>
        <dbReference type="Proteomes" id="UP000694424"/>
    </source>
</evidence>
<keyword evidence="3" id="KW-0158">Chromosome</keyword>
<dbReference type="GO" id="GO:0032259">
    <property type="term" value="P:methylation"/>
    <property type="evidence" value="ECO:0007669"/>
    <property type="project" value="UniProtKB-KW"/>
</dbReference>
<keyword evidence="5" id="KW-0597">Phosphoprotein</keyword>
<dbReference type="Proteomes" id="UP000694424">
    <property type="component" value="Unplaced"/>
</dbReference>
<dbReference type="GO" id="GO:0000785">
    <property type="term" value="C:chromatin"/>
    <property type="evidence" value="ECO:0007669"/>
    <property type="project" value="TreeGrafter"/>
</dbReference>
<reference evidence="23" key="1">
    <citation type="submission" date="2025-08" db="UniProtKB">
        <authorList>
            <consortium name="Ensembl"/>
        </authorList>
    </citation>
    <scope>IDENTIFICATION</scope>
</reference>
<comment type="subcellular location">
    <subcellularLocation>
        <location evidence="2">Chromosome</location>
    </subcellularLocation>
    <subcellularLocation>
        <location evidence="1">Nucleus</location>
    </subcellularLocation>
</comment>
<dbReference type="CDD" id="cd20905">
    <property type="entry name" value="EHMT_ZBD"/>
    <property type="match status" value="1"/>
</dbReference>
<dbReference type="SMART" id="SM00248">
    <property type="entry name" value="ANK"/>
    <property type="match status" value="6"/>
</dbReference>
<feature type="compositionally biased region" description="Basic and acidic residues" evidence="20">
    <location>
        <begin position="239"/>
        <end position="260"/>
    </location>
</feature>
<dbReference type="Pfam" id="PF05033">
    <property type="entry name" value="Pre-SET"/>
    <property type="match status" value="1"/>
</dbReference>
<dbReference type="GO" id="GO:0000122">
    <property type="term" value="P:negative regulation of transcription by RNA polymerase II"/>
    <property type="evidence" value="ECO:0007669"/>
    <property type="project" value="TreeGrafter"/>
</dbReference>
<keyword evidence="14 19" id="KW-0040">ANK repeat</keyword>
<name>A0A8B9PPL1_APTOW</name>
<organism evidence="23 24">
    <name type="scientific">Apteryx owenii</name>
    <name type="common">Little spotted kiwi</name>
    <dbReference type="NCBI Taxonomy" id="8824"/>
    <lineage>
        <taxon>Eukaryota</taxon>
        <taxon>Metazoa</taxon>
        <taxon>Chordata</taxon>
        <taxon>Craniata</taxon>
        <taxon>Vertebrata</taxon>
        <taxon>Euteleostomi</taxon>
        <taxon>Archelosauria</taxon>
        <taxon>Archosauria</taxon>
        <taxon>Dinosauria</taxon>
        <taxon>Saurischia</taxon>
        <taxon>Theropoda</taxon>
        <taxon>Coelurosauria</taxon>
        <taxon>Aves</taxon>
        <taxon>Palaeognathae</taxon>
        <taxon>Apterygiformes</taxon>
        <taxon>Apterygidae</taxon>
        <taxon>Apteryx</taxon>
    </lineage>
</organism>
<evidence type="ECO:0000256" key="20">
    <source>
        <dbReference type="SAM" id="MobiDB-lite"/>
    </source>
</evidence>
<dbReference type="Pfam" id="PF21533">
    <property type="entry name" value="EHMT1-2_CRR"/>
    <property type="match status" value="1"/>
</dbReference>
<dbReference type="CDD" id="cd10535">
    <property type="entry name" value="SET_EHMT1"/>
    <property type="match status" value="1"/>
</dbReference>
<evidence type="ECO:0000256" key="11">
    <source>
        <dbReference type="ARBA" id="ARBA00022833"/>
    </source>
</evidence>
<evidence type="ECO:0000256" key="16">
    <source>
        <dbReference type="ARBA" id="ARBA00051161"/>
    </source>
</evidence>
<feature type="repeat" description="ANK" evidence="19">
    <location>
        <begin position="950"/>
        <end position="982"/>
    </location>
</feature>
<evidence type="ECO:0000256" key="15">
    <source>
        <dbReference type="ARBA" id="ARBA00023242"/>
    </source>
</evidence>
<dbReference type="PROSITE" id="PS50297">
    <property type="entry name" value="ANK_REP_REGION"/>
    <property type="match status" value="5"/>
</dbReference>
<feature type="region of interest" description="Disordered" evidence="20">
    <location>
        <begin position="1281"/>
        <end position="1311"/>
    </location>
</feature>
<dbReference type="EC" id="2.1.1.367" evidence="18"/>
<dbReference type="InterPro" id="IPR001214">
    <property type="entry name" value="SET_dom"/>
</dbReference>
<dbReference type="PROSITE" id="PS50867">
    <property type="entry name" value="PRE_SET"/>
    <property type="match status" value="1"/>
</dbReference>
<keyword evidence="7" id="KW-0808">Transferase</keyword>
<evidence type="ECO:0000259" key="21">
    <source>
        <dbReference type="PROSITE" id="PS50280"/>
    </source>
</evidence>
<evidence type="ECO:0000256" key="13">
    <source>
        <dbReference type="ARBA" id="ARBA00022853"/>
    </source>
</evidence>
<evidence type="ECO:0000256" key="14">
    <source>
        <dbReference type="ARBA" id="ARBA00023043"/>
    </source>
</evidence>
<dbReference type="SUPFAM" id="SSF48403">
    <property type="entry name" value="Ankyrin repeat"/>
    <property type="match status" value="1"/>
</dbReference>
<feature type="compositionally biased region" description="Polar residues" evidence="20">
    <location>
        <begin position="94"/>
        <end position="112"/>
    </location>
</feature>
<dbReference type="InterPro" id="IPR036770">
    <property type="entry name" value="Ankyrin_rpt-contain_sf"/>
</dbReference>
<evidence type="ECO:0000256" key="18">
    <source>
        <dbReference type="ARBA" id="ARBA00066816"/>
    </source>
</evidence>
<evidence type="ECO:0000256" key="2">
    <source>
        <dbReference type="ARBA" id="ARBA00004286"/>
    </source>
</evidence>
<feature type="compositionally biased region" description="Basic and acidic residues" evidence="20">
    <location>
        <begin position="388"/>
        <end position="408"/>
    </location>
</feature>
<dbReference type="GO" id="GO:0002039">
    <property type="term" value="F:p53 binding"/>
    <property type="evidence" value="ECO:0007669"/>
    <property type="project" value="InterPro"/>
</dbReference>
<evidence type="ECO:0000256" key="5">
    <source>
        <dbReference type="ARBA" id="ARBA00022553"/>
    </source>
</evidence>
<dbReference type="InterPro" id="IPR007728">
    <property type="entry name" value="Pre-SET_dom"/>
</dbReference>
<dbReference type="InterPro" id="IPR043550">
    <property type="entry name" value="EHMT1/EHMT2"/>
</dbReference>
<evidence type="ECO:0000256" key="3">
    <source>
        <dbReference type="ARBA" id="ARBA00022454"/>
    </source>
</evidence>
<dbReference type="PRINTS" id="PR01415">
    <property type="entry name" value="ANKYRIN"/>
</dbReference>
<evidence type="ECO:0000256" key="1">
    <source>
        <dbReference type="ARBA" id="ARBA00004123"/>
    </source>
</evidence>
<keyword evidence="8" id="KW-0949">S-adenosyl-L-methionine</keyword>
<dbReference type="InterPro" id="IPR047762">
    <property type="entry name" value="EHMT_CRR"/>
</dbReference>
<keyword evidence="10" id="KW-0677">Repeat</keyword>
<dbReference type="Gene3D" id="2.170.270.10">
    <property type="entry name" value="SET domain"/>
    <property type="match status" value="1"/>
</dbReference>
<dbReference type="SMART" id="SM00468">
    <property type="entry name" value="PreSET"/>
    <property type="match status" value="1"/>
</dbReference>
<keyword evidence="24" id="KW-1185">Reference proteome</keyword>
<dbReference type="Pfam" id="PF13637">
    <property type="entry name" value="Ank_4"/>
    <property type="match status" value="1"/>
</dbReference>
<evidence type="ECO:0000313" key="23">
    <source>
        <dbReference type="Ensembl" id="ENSAOWP00000014727.1"/>
    </source>
</evidence>
<feature type="domain" description="Pre-SET" evidence="22">
    <location>
        <begin position="1072"/>
        <end position="1135"/>
    </location>
</feature>
<feature type="repeat" description="ANK" evidence="19">
    <location>
        <begin position="850"/>
        <end position="874"/>
    </location>
</feature>
<evidence type="ECO:0000256" key="19">
    <source>
        <dbReference type="PROSITE-ProRule" id="PRU00023"/>
    </source>
</evidence>
<feature type="domain" description="SET" evidence="21">
    <location>
        <begin position="1138"/>
        <end position="1255"/>
    </location>
</feature>
<protein>
    <recommendedName>
        <fullName evidence="18">[histone H3]-lysine(9) N-methyltransferase</fullName>
        <ecNumber evidence="18">2.1.1.367</ecNumber>
    </recommendedName>
</protein>
<keyword evidence="9" id="KW-0479">Metal-binding</keyword>
<keyword evidence="11" id="KW-0862">Zinc</keyword>
<feature type="repeat" description="ANK" evidence="19">
    <location>
        <begin position="817"/>
        <end position="849"/>
    </location>
</feature>
<dbReference type="Pfam" id="PF12796">
    <property type="entry name" value="Ank_2"/>
    <property type="match status" value="2"/>
</dbReference>
<keyword evidence="15" id="KW-0539">Nucleus</keyword>
<feature type="compositionally biased region" description="Acidic residues" evidence="20">
    <location>
        <begin position="359"/>
        <end position="377"/>
    </location>
</feature>
<evidence type="ECO:0000256" key="12">
    <source>
        <dbReference type="ARBA" id="ARBA00022843"/>
    </source>
</evidence>
<feature type="region of interest" description="Disordered" evidence="20">
    <location>
        <begin position="670"/>
        <end position="703"/>
    </location>
</feature>
<keyword evidence="6" id="KW-0489">Methyltransferase</keyword>
<evidence type="ECO:0000256" key="10">
    <source>
        <dbReference type="ARBA" id="ARBA00022737"/>
    </source>
</evidence>
<feature type="compositionally biased region" description="Basic and acidic residues" evidence="20">
    <location>
        <begin position="120"/>
        <end position="129"/>
    </location>
</feature>